<feature type="binding site" description="in other chain" evidence="5">
    <location>
        <begin position="199"/>
        <end position="202"/>
    </location>
    <ligand>
        <name>phosphate</name>
        <dbReference type="ChEBI" id="CHEBI:43474"/>
        <note>ligand shared between dimeric partners</note>
    </ligand>
</feature>
<dbReference type="AlphaFoldDB" id="U5T4W6"/>
<dbReference type="GO" id="GO:0005829">
    <property type="term" value="C:cytosol"/>
    <property type="evidence" value="ECO:0007669"/>
    <property type="project" value="TreeGrafter"/>
</dbReference>
<feature type="binding site" description="in other chain" evidence="5">
    <location>
        <position position="132"/>
    </location>
    <ligand>
        <name>phosphate</name>
        <dbReference type="ChEBI" id="CHEBI:43474"/>
        <note>ligand shared between dimeric partners</note>
    </ligand>
</feature>
<dbReference type="NCBIfam" id="NF004489">
    <property type="entry name" value="PRK05819.1"/>
    <property type="match status" value="1"/>
</dbReference>
<feature type="binding site" description="in other chain" evidence="5">
    <location>
        <position position="136"/>
    </location>
    <ligand>
        <name>phosphate</name>
        <dbReference type="ChEBI" id="CHEBI:43474"/>
        <note>ligand shared between dimeric partners</note>
    </ligand>
</feature>
<dbReference type="InterPro" id="IPR018016">
    <property type="entry name" value="Nucleoside_phosphorylase_CS"/>
</dbReference>
<dbReference type="EMBL" id="CP005990">
    <property type="protein sequence ID" value="AGY92579.1"/>
    <property type="molecule type" value="Genomic_DNA"/>
</dbReference>
<dbReference type="NCBIfam" id="TIGR00107">
    <property type="entry name" value="deoD"/>
    <property type="match status" value="1"/>
</dbReference>
<dbReference type="EC" id="2.4.2.1" evidence="5"/>
<dbReference type="HOGENOM" id="CLU_068457_2_0_6"/>
<comment type="similarity">
    <text evidence="1 5">Belongs to the PNP/UDP phosphorylase family.</text>
</comment>
<evidence type="ECO:0000256" key="5">
    <source>
        <dbReference type="HAMAP-Rule" id="MF_01627"/>
    </source>
</evidence>
<dbReference type="GO" id="GO:0004850">
    <property type="term" value="F:uridine phosphorylase activity"/>
    <property type="evidence" value="ECO:0007669"/>
    <property type="project" value="UniProtKB-EC"/>
</dbReference>
<dbReference type="KEGG" id="spiu:SPICUR_08120"/>
<evidence type="ECO:0000256" key="4">
    <source>
        <dbReference type="ARBA" id="ARBA00048447"/>
    </source>
</evidence>
<accession>U5T4W6</accession>
<gene>
    <name evidence="5" type="primary">deoD</name>
    <name evidence="7" type="ORF">SPICUR_08120</name>
</gene>
<comment type="function">
    <text evidence="5">Catalyzes the reversible phosphorolytic breakdown of the N-glycosidic bond in the beta-(deoxy)ribonucleoside molecules, with the formation of the corresponding free purine bases and pentose-1-phosphate.</text>
</comment>
<dbReference type="HAMAP" id="MF_01627">
    <property type="entry name" value="Pur_nucleosid_phosp"/>
    <property type="match status" value="1"/>
</dbReference>
<comment type="catalytic activity">
    <reaction evidence="4">
        <text>uridine + phosphate = alpha-D-ribose 1-phosphate + uracil</text>
        <dbReference type="Rhea" id="RHEA:24388"/>
        <dbReference type="ChEBI" id="CHEBI:16704"/>
        <dbReference type="ChEBI" id="CHEBI:17568"/>
        <dbReference type="ChEBI" id="CHEBI:43474"/>
        <dbReference type="ChEBI" id="CHEBI:57720"/>
        <dbReference type="EC" id="2.4.2.3"/>
    </reaction>
</comment>
<dbReference type="STRING" id="1335757.SPICUR_08120"/>
<sequence length="348" mass="36947">MDLGVIAVDGAQRHTQQRGCEAHARGQAARDAELRDQQIAERIPAGERAIHIEQGQWAGIGHEGFPVNESCILPPLGTECIFTAADGWSVGCGVSRVLASDHAFNRKGANPMATPHISAEPGDFADTVLMPGDPLRAKVIADNYLEDVREVTNTRNMLGYTGRYGDTPVSVMGSGMGIPSMSIYAFELYTQYEVEKIIRVGTCGGISPAVKVRDIIVAMGASTDSSVNRTRLDGDDFAAIADYGLLESTVTAARAAGATPRVGNVFSSELFYNPRANFFDTLKAHGILAVEMEAAGLYGVAAETGKRAVSVLTVSDHVVIGASTSADERQNSFQEMMQVALEAAANAH</sequence>
<evidence type="ECO:0000259" key="6">
    <source>
        <dbReference type="Pfam" id="PF01048"/>
    </source>
</evidence>
<feature type="binding site" description="in other chain" evidence="5">
    <location>
        <begin position="315"/>
        <end position="316"/>
    </location>
    <ligand>
        <name>a purine D-ribonucleoside</name>
        <dbReference type="ChEBI" id="CHEBI:142355"/>
        <note>ligand shared between dimeric partners</note>
    </ligand>
</feature>
<keyword evidence="3 5" id="KW-0808">Transferase</keyword>
<dbReference type="GO" id="GO:0004731">
    <property type="term" value="F:purine-nucleoside phosphorylase activity"/>
    <property type="evidence" value="ECO:0007669"/>
    <property type="project" value="UniProtKB-UniRule"/>
</dbReference>
<dbReference type="PATRIC" id="fig|1335757.3.peg.1589"/>
<dbReference type="Pfam" id="PF01048">
    <property type="entry name" value="PNP_UDP_1"/>
    <property type="match status" value="1"/>
</dbReference>
<feature type="active site" description="Proton donor" evidence="5">
    <location>
        <position position="316"/>
    </location>
</feature>
<dbReference type="eggNOG" id="COG0813">
    <property type="taxonomic scope" value="Bacteria"/>
</dbReference>
<dbReference type="PROSITE" id="PS01232">
    <property type="entry name" value="PNP_UDP_1"/>
    <property type="match status" value="1"/>
</dbReference>
<proteinExistence type="inferred from homology"/>
<comment type="catalytic activity">
    <reaction evidence="5">
        <text>a purine 2'-deoxy-D-ribonucleoside + phosphate = a purine nucleobase + 2-deoxy-alpha-D-ribose 1-phosphate</text>
        <dbReference type="Rhea" id="RHEA:36431"/>
        <dbReference type="ChEBI" id="CHEBI:26386"/>
        <dbReference type="ChEBI" id="CHEBI:43474"/>
        <dbReference type="ChEBI" id="CHEBI:57259"/>
        <dbReference type="ChEBI" id="CHEBI:142361"/>
        <dbReference type="EC" id="2.4.2.1"/>
    </reaction>
</comment>
<feature type="domain" description="Nucleoside phosphorylase" evidence="6">
    <location>
        <begin position="128"/>
        <end position="346"/>
    </location>
</feature>
<dbReference type="CDD" id="cd09006">
    <property type="entry name" value="PNP_EcPNPI-like"/>
    <property type="match status" value="1"/>
</dbReference>
<organism evidence="7 8">
    <name type="scientific">Spiribacter curvatus</name>
    <dbReference type="NCBI Taxonomy" id="1335757"/>
    <lineage>
        <taxon>Bacteria</taxon>
        <taxon>Pseudomonadati</taxon>
        <taxon>Pseudomonadota</taxon>
        <taxon>Gammaproteobacteria</taxon>
        <taxon>Chromatiales</taxon>
        <taxon>Ectothiorhodospiraceae</taxon>
        <taxon>Spiribacter</taxon>
    </lineage>
</organism>
<evidence type="ECO:0000256" key="3">
    <source>
        <dbReference type="ARBA" id="ARBA00022679"/>
    </source>
</evidence>
<feature type="binding site" evidence="5">
    <location>
        <position position="155"/>
    </location>
    <ligand>
        <name>phosphate</name>
        <dbReference type="ChEBI" id="CHEBI:43474"/>
        <note>ligand shared between dimeric partners</note>
    </ligand>
</feature>
<comment type="catalytic activity">
    <reaction evidence="5">
        <text>a purine D-ribonucleoside + phosphate = a purine nucleobase + alpha-D-ribose 1-phosphate</text>
        <dbReference type="Rhea" id="RHEA:19805"/>
        <dbReference type="ChEBI" id="CHEBI:26386"/>
        <dbReference type="ChEBI" id="CHEBI:43474"/>
        <dbReference type="ChEBI" id="CHEBI:57720"/>
        <dbReference type="ChEBI" id="CHEBI:142355"/>
        <dbReference type="EC" id="2.4.2.1"/>
    </reaction>
</comment>
<dbReference type="Gene3D" id="3.40.50.1580">
    <property type="entry name" value="Nucleoside phosphorylase domain"/>
    <property type="match status" value="1"/>
</dbReference>
<dbReference type="NCBIfam" id="NF009914">
    <property type="entry name" value="PRK13374.1"/>
    <property type="match status" value="1"/>
</dbReference>
<name>U5T4W6_9GAMM</name>
<evidence type="ECO:0000256" key="1">
    <source>
        <dbReference type="ARBA" id="ARBA00010456"/>
    </source>
</evidence>
<protein>
    <recommendedName>
        <fullName evidence="5">Purine nucleoside phosphorylase DeoD-type</fullName>
        <shortName evidence="5">PNP</shortName>
        <ecNumber evidence="5">2.4.2.1</ecNumber>
    </recommendedName>
</protein>
<feature type="binding site" description="in other chain" evidence="5">
    <location>
        <begin position="291"/>
        <end position="293"/>
    </location>
    <ligand>
        <name>a purine D-ribonucleoside</name>
        <dbReference type="ChEBI" id="CHEBI:142355"/>
        <note>ligand shared between dimeric partners</note>
    </ligand>
</feature>
<dbReference type="GO" id="GO:0006152">
    <property type="term" value="P:purine nucleoside catabolic process"/>
    <property type="evidence" value="ECO:0007669"/>
    <property type="project" value="TreeGrafter"/>
</dbReference>
<evidence type="ECO:0000313" key="7">
    <source>
        <dbReference type="EMBL" id="AGY92579.1"/>
    </source>
</evidence>
<evidence type="ECO:0000313" key="8">
    <source>
        <dbReference type="Proteomes" id="UP000017640"/>
    </source>
</evidence>
<dbReference type="InterPro" id="IPR000845">
    <property type="entry name" value="Nucleoside_phosphorylase_d"/>
</dbReference>
<feature type="site" description="Important for catalytic activity" evidence="5">
    <location>
        <position position="329"/>
    </location>
</feature>
<keyword evidence="8" id="KW-1185">Reference proteome</keyword>
<dbReference type="SUPFAM" id="SSF53167">
    <property type="entry name" value="Purine and uridine phosphorylases"/>
    <property type="match status" value="1"/>
</dbReference>
<evidence type="ECO:0000256" key="2">
    <source>
        <dbReference type="ARBA" id="ARBA00022676"/>
    </source>
</evidence>
<dbReference type="PANTHER" id="PTHR43691">
    <property type="entry name" value="URIDINE PHOSPHORYLASE"/>
    <property type="match status" value="1"/>
</dbReference>
<feature type="binding site" evidence="5">
    <location>
        <position position="116"/>
    </location>
    <ligand>
        <name>a purine D-ribonucleoside</name>
        <dbReference type="ChEBI" id="CHEBI:142355"/>
        <note>ligand shared between dimeric partners</note>
    </ligand>
</feature>
<keyword evidence="2 5" id="KW-0328">Glycosyltransferase</keyword>
<reference evidence="7 8" key="1">
    <citation type="journal article" date="2013" name="BMC Genomics">
        <title>Genomes of "Spiribacter", a streamlined, successful halophilic bacterium.</title>
        <authorList>
            <person name="Lopez-Perez M."/>
            <person name="Ghai R."/>
            <person name="Leon M.J."/>
            <person name="Rodriguez-Olmos A."/>
            <person name="Copa-Patino J.L."/>
            <person name="Soliveri J."/>
            <person name="Sanchez-Porro C."/>
            <person name="Ventosa A."/>
            <person name="Rodriguez-Valera F."/>
        </authorList>
    </citation>
    <scope>NUCLEOTIDE SEQUENCE [LARGE SCALE GENOMIC DNA]</scope>
    <source>
        <strain evidence="7 8">UAH-SP71</strain>
    </source>
</reference>
<dbReference type="PANTHER" id="PTHR43691:SF11">
    <property type="entry name" value="FI09636P-RELATED"/>
    <property type="match status" value="1"/>
</dbReference>
<comment type="subunit">
    <text evidence="5">Homohexamer; trimer of homodimers.</text>
</comment>
<dbReference type="InterPro" id="IPR035994">
    <property type="entry name" value="Nucleoside_phosphorylase_sf"/>
</dbReference>
<dbReference type="Proteomes" id="UP000017640">
    <property type="component" value="Chromosome"/>
</dbReference>
<dbReference type="InterPro" id="IPR004402">
    <property type="entry name" value="DeoD-type"/>
</dbReference>